<dbReference type="Gene3D" id="1.10.196.10">
    <property type="match status" value="1"/>
</dbReference>
<keyword evidence="2" id="KW-1185">Reference proteome</keyword>
<dbReference type="InterPro" id="IPR046995">
    <property type="entry name" value="RGS10/12/14-like"/>
</dbReference>
<evidence type="ECO:0000313" key="2">
    <source>
        <dbReference type="Proteomes" id="UP001266305"/>
    </source>
</evidence>
<dbReference type="Proteomes" id="UP001266305">
    <property type="component" value="Unassembled WGS sequence"/>
</dbReference>
<gene>
    <name evidence="1" type="ORF">P7K49_005950</name>
</gene>
<dbReference type="SUPFAM" id="SSF48097">
    <property type="entry name" value="Regulator of G-protein signaling, RGS"/>
    <property type="match status" value="1"/>
</dbReference>
<dbReference type="InterPro" id="IPR024066">
    <property type="entry name" value="RGS_subdom1/3"/>
</dbReference>
<dbReference type="EMBL" id="JASSZA010000003">
    <property type="protein sequence ID" value="KAK2115324.1"/>
    <property type="molecule type" value="Genomic_DNA"/>
</dbReference>
<accession>A0ABQ9W118</accession>
<dbReference type="PANTHER" id="PTHR45945">
    <property type="entry name" value="REGULATOR OF G-PROTEIN SIGNALING LOCO"/>
    <property type="match status" value="1"/>
</dbReference>
<evidence type="ECO:0000313" key="1">
    <source>
        <dbReference type="EMBL" id="KAK2115324.1"/>
    </source>
</evidence>
<reference evidence="1 2" key="1">
    <citation type="submission" date="2023-05" db="EMBL/GenBank/DDBJ databases">
        <title>B98-5 Cell Line De Novo Hybrid Assembly: An Optical Mapping Approach.</title>
        <authorList>
            <person name="Kananen K."/>
            <person name="Auerbach J.A."/>
            <person name="Kautto E."/>
            <person name="Blachly J.S."/>
        </authorList>
    </citation>
    <scope>NUCLEOTIDE SEQUENCE [LARGE SCALE GENOMIC DNA]</scope>
    <source>
        <strain evidence="1">B95-8</strain>
        <tissue evidence="1">Cell line</tissue>
    </source>
</reference>
<comment type="caution">
    <text evidence="1">The sequence shown here is derived from an EMBL/GenBank/DDBJ whole genome shotgun (WGS) entry which is preliminary data.</text>
</comment>
<dbReference type="PANTHER" id="PTHR45945:SF1">
    <property type="entry name" value="REGULATOR OF G-PROTEIN SIGNALING 12"/>
    <property type="match status" value="1"/>
</dbReference>
<protein>
    <submittedName>
        <fullName evidence="1">Uncharacterized protein</fullName>
    </submittedName>
</protein>
<name>A0ABQ9W118_SAGOE</name>
<organism evidence="1 2">
    <name type="scientific">Saguinus oedipus</name>
    <name type="common">Cotton-top tamarin</name>
    <name type="synonym">Oedipomidas oedipus</name>
    <dbReference type="NCBI Taxonomy" id="9490"/>
    <lineage>
        <taxon>Eukaryota</taxon>
        <taxon>Metazoa</taxon>
        <taxon>Chordata</taxon>
        <taxon>Craniata</taxon>
        <taxon>Vertebrata</taxon>
        <taxon>Euteleostomi</taxon>
        <taxon>Mammalia</taxon>
        <taxon>Eutheria</taxon>
        <taxon>Euarchontoglires</taxon>
        <taxon>Primates</taxon>
        <taxon>Haplorrhini</taxon>
        <taxon>Platyrrhini</taxon>
        <taxon>Cebidae</taxon>
        <taxon>Callitrichinae</taxon>
        <taxon>Saguinus</taxon>
    </lineage>
</organism>
<sequence length="110" mass="12007">MGAVCAGPAELTGADLKDCVSNNSLSSNASLPSVQSCRRLRERRVASWAVSFERLLQDPLGVRYFSVSGEEPELVREKPGRTLRPADDVLRAPHPDMFKEQQLQLVGSPG</sequence>
<proteinExistence type="predicted"/>
<dbReference type="InterPro" id="IPR036305">
    <property type="entry name" value="RGS_sf"/>
</dbReference>